<dbReference type="Proteomes" id="UP001321445">
    <property type="component" value="Chromosome"/>
</dbReference>
<dbReference type="EMBL" id="AP027370">
    <property type="protein sequence ID" value="BDY13202.1"/>
    <property type="molecule type" value="Genomic_DNA"/>
</dbReference>
<accession>A0ABN6WYD8</accession>
<name>A0ABN6WYD8_9BACT</name>
<sequence>MQQLEAFYESTPKPVGFTERKMSLPSHSFNLFGPPHCGKTWLVLDYLARIPKQRHLYIDMDDLRINKDSLVREMNLFIEANGIETVVIDHYDGSFAPPLCRQSILVTQAQLDDTPVMPALELRTLDFEEYLAFEKRHVHLEHSFSLYLRTGSLPAMASVHESLLTRQLHSHIRAIFPTQSEQLLFRHLSRFLGKPVTAHQLYTAIKKEYKISKDWLYKTLREWEARRIVGWVEKHNQPKAARRLLIYDFALPASLYFEKSLMGQLYSIAAIKIRQCCPQATFTDKIDFFMPATRHAILLSPFANPESSAAKIAKLVNEIDVLGIRQITILTIANAFEFMFEEIEVKAVPFYAWMVGE</sequence>
<keyword evidence="2" id="KW-1185">Reference proteome</keyword>
<reference evidence="1 2" key="1">
    <citation type="submission" date="2023-03" db="EMBL/GenBank/DDBJ databases">
        <title>Description of Hydrogenimonas sp. ISO32.</title>
        <authorList>
            <person name="Mino S."/>
            <person name="Fukazawa S."/>
            <person name="Sawabe T."/>
        </authorList>
    </citation>
    <scope>NUCLEOTIDE SEQUENCE [LARGE SCALE GENOMIC DNA]</scope>
    <source>
        <strain evidence="1 2">ISO32</strain>
    </source>
</reference>
<evidence type="ECO:0000313" key="2">
    <source>
        <dbReference type="Proteomes" id="UP001321445"/>
    </source>
</evidence>
<dbReference type="RefSeq" id="WP_286336169.1">
    <property type="nucleotide sequence ID" value="NZ_AP027370.1"/>
</dbReference>
<evidence type="ECO:0000313" key="1">
    <source>
        <dbReference type="EMBL" id="BDY13202.1"/>
    </source>
</evidence>
<organism evidence="1 2">
    <name type="scientific">Hydrogenimonas cancrithermarum</name>
    <dbReference type="NCBI Taxonomy" id="2993563"/>
    <lineage>
        <taxon>Bacteria</taxon>
        <taxon>Pseudomonadati</taxon>
        <taxon>Campylobacterota</taxon>
        <taxon>Epsilonproteobacteria</taxon>
        <taxon>Campylobacterales</taxon>
        <taxon>Hydrogenimonadaceae</taxon>
        <taxon>Hydrogenimonas</taxon>
    </lineage>
</organism>
<gene>
    <name evidence="1" type="ORF">HCR_15140</name>
</gene>
<proteinExistence type="predicted"/>
<protein>
    <recommendedName>
        <fullName evidence="3">ATP-binding protein</fullName>
    </recommendedName>
</protein>
<evidence type="ECO:0008006" key="3">
    <source>
        <dbReference type="Google" id="ProtNLM"/>
    </source>
</evidence>